<dbReference type="SUPFAM" id="SSF52799">
    <property type="entry name" value="(Phosphotyrosine protein) phosphatases II"/>
    <property type="match status" value="1"/>
</dbReference>
<dbReference type="EC" id="3.1.3.48" evidence="3"/>
<dbReference type="Pfam" id="PF13350">
    <property type="entry name" value="Y_phosphatase3"/>
    <property type="match status" value="1"/>
</dbReference>
<protein>
    <submittedName>
        <fullName evidence="3">Tyrosine-protein phosphatase</fullName>
        <ecNumber evidence="3">3.1.3.48</ecNumber>
    </submittedName>
</protein>
<organism evidence="3 4">
    <name type="scientific">Ruthenibacterium intestinale</name>
    <dbReference type="NCBI Taxonomy" id="3133163"/>
    <lineage>
        <taxon>Bacteria</taxon>
        <taxon>Bacillati</taxon>
        <taxon>Bacillota</taxon>
        <taxon>Clostridia</taxon>
        <taxon>Eubacteriales</taxon>
        <taxon>Oscillospiraceae</taxon>
        <taxon>Ruthenibacterium</taxon>
    </lineage>
</organism>
<dbReference type="RefSeq" id="WP_349214322.1">
    <property type="nucleotide sequence ID" value="NZ_JBBMFA010000035.1"/>
</dbReference>
<keyword evidence="4" id="KW-1185">Reference proteome</keyword>
<sequence>MEHHMNETERPGSPLPFVGCENVRELGGYRTQDGRKVKHGVFFRGPALCDIRLPEDRALFASLGIRTVLDLRSESERRNAPDPVLEGVEYISRSALRDAQGRDVDFDIEAIFAGGEQTVSEMLREVDGGYAHMPFQNSAYVELFRILSEQKVPVYFHCSAGKDRTGIGAALILLALGVDRETVIQDYLVTNTCRPKSRHQVEQLLKRFFSPERAKELAAVTAGVQRQSMERALGTIAQKYPRFEDYLAAECGVNADTLQRIRTLYLE</sequence>
<feature type="domain" description="Tyrosine specific protein phosphatases" evidence="2">
    <location>
        <begin position="138"/>
        <end position="185"/>
    </location>
</feature>
<dbReference type="InterPro" id="IPR029021">
    <property type="entry name" value="Prot-tyrosine_phosphatase-like"/>
</dbReference>
<dbReference type="PANTHER" id="PTHR31126">
    <property type="entry name" value="TYROSINE-PROTEIN PHOSPHATASE"/>
    <property type="match status" value="1"/>
</dbReference>
<reference evidence="3 4" key="1">
    <citation type="submission" date="2024-03" db="EMBL/GenBank/DDBJ databases">
        <title>Human intestinal bacterial collection.</title>
        <authorList>
            <person name="Pauvert C."/>
            <person name="Hitch T.C.A."/>
            <person name="Clavel T."/>
        </authorList>
    </citation>
    <scope>NUCLEOTIDE SEQUENCE [LARGE SCALE GENOMIC DNA]</scope>
    <source>
        <strain evidence="3 4">CLA-JM-H11</strain>
    </source>
</reference>
<dbReference type="GO" id="GO:0004725">
    <property type="term" value="F:protein tyrosine phosphatase activity"/>
    <property type="evidence" value="ECO:0007669"/>
    <property type="project" value="UniProtKB-EC"/>
</dbReference>
<dbReference type="EMBL" id="JBBMFA010000035">
    <property type="protein sequence ID" value="MEQ2519083.1"/>
    <property type="molecule type" value="Genomic_DNA"/>
</dbReference>
<dbReference type="PROSITE" id="PS50056">
    <property type="entry name" value="TYR_PHOSPHATASE_2"/>
    <property type="match status" value="1"/>
</dbReference>
<dbReference type="InterPro" id="IPR026893">
    <property type="entry name" value="Tyr/Ser_Pase_IphP-type"/>
</dbReference>
<dbReference type="InterPro" id="IPR000387">
    <property type="entry name" value="Tyr_Pase_dom"/>
</dbReference>
<keyword evidence="3" id="KW-0378">Hydrolase</keyword>
<gene>
    <name evidence="3" type="ORF">WMO24_01315</name>
</gene>
<dbReference type="Gene3D" id="3.90.190.10">
    <property type="entry name" value="Protein tyrosine phosphatase superfamily"/>
    <property type="match status" value="1"/>
</dbReference>
<dbReference type="Proteomes" id="UP001477672">
    <property type="component" value="Unassembled WGS sequence"/>
</dbReference>
<evidence type="ECO:0000256" key="1">
    <source>
        <dbReference type="ARBA" id="ARBA00009580"/>
    </source>
</evidence>
<comment type="caution">
    <text evidence="3">The sequence shown here is derived from an EMBL/GenBank/DDBJ whole genome shotgun (WGS) entry which is preliminary data.</text>
</comment>
<dbReference type="PANTHER" id="PTHR31126:SF1">
    <property type="entry name" value="TYROSINE SPECIFIC PROTEIN PHOSPHATASES DOMAIN-CONTAINING PROTEIN"/>
    <property type="match status" value="1"/>
</dbReference>
<dbReference type="InterPro" id="IPR016130">
    <property type="entry name" value="Tyr_Pase_AS"/>
</dbReference>
<proteinExistence type="inferred from homology"/>
<name>A0ABV1GBH8_9FIRM</name>
<evidence type="ECO:0000313" key="3">
    <source>
        <dbReference type="EMBL" id="MEQ2519083.1"/>
    </source>
</evidence>
<evidence type="ECO:0000259" key="2">
    <source>
        <dbReference type="PROSITE" id="PS50056"/>
    </source>
</evidence>
<dbReference type="PROSITE" id="PS00383">
    <property type="entry name" value="TYR_PHOSPHATASE_1"/>
    <property type="match status" value="1"/>
</dbReference>
<accession>A0ABV1GBH8</accession>
<comment type="similarity">
    <text evidence="1">Belongs to the protein-tyrosine phosphatase family.</text>
</comment>
<evidence type="ECO:0000313" key="4">
    <source>
        <dbReference type="Proteomes" id="UP001477672"/>
    </source>
</evidence>